<dbReference type="SUPFAM" id="SSF47113">
    <property type="entry name" value="Histone-fold"/>
    <property type="match status" value="1"/>
</dbReference>
<dbReference type="PANTHER" id="PTHR11380">
    <property type="entry name" value="TRANSCRIPTION INITIATION FACTOR TFIID/SUPT3-RELATED"/>
    <property type="match status" value="1"/>
</dbReference>
<comment type="subcellular location">
    <subcellularLocation>
        <location evidence="1">Nucleus</location>
    </subcellularLocation>
</comment>
<evidence type="ECO:0000313" key="9">
    <source>
        <dbReference type="Proteomes" id="UP000886653"/>
    </source>
</evidence>
<feature type="region of interest" description="Disordered" evidence="7">
    <location>
        <begin position="1"/>
        <end position="29"/>
    </location>
</feature>
<keyword evidence="3" id="KW-0804">Transcription</keyword>
<protein>
    <recommendedName>
        <fullName evidence="6">Transcription initiation factor TFIID subunit 13</fullName>
    </recommendedName>
</protein>
<dbReference type="InterPro" id="IPR003195">
    <property type="entry name" value="TFIID_TAF13"/>
</dbReference>
<evidence type="ECO:0000256" key="6">
    <source>
        <dbReference type="ARBA" id="ARBA00040136"/>
    </source>
</evidence>
<evidence type="ECO:0000256" key="3">
    <source>
        <dbReference type="ARBA" id="ARBA00023163"/>
    </source>
</evidence>
<dbReference type="Gene3D" id="1.10.20.10">
    <property type="entry name" value="Histone, subunit A"/>
    <property type="match status" value="1"/>
</dbReference>
<keyword evidence="9" id="KW-1185">Reference proteome</keyword>
<evidence type="ECO:0000256" key="5">
    <source>
        <dbReference type="ARBA" id="ARBA00038392"/>
    </source>
</evidence>
<keyword evidence="2" id="KW-0805">Transcription regulation</keyword>
<sequence>MSQSQNHINSDQINNNNNNNTQGRGRQRLNKKNLFSKDLSGMMFGFGDPDPQRDVVALMEEMVIDHISDVLISAHKVSTNRGKLKVEDIKFALESSSSKVHNPYPNSKPINYASYPLARRKATLEEKQLSRIEELLFMQEDLARARGRADDLKAYGADEPSTSSGLTETHESDSIHFSDKGKQRETRF</sequence>
<evidence type="ECO:0000256" key="4">
    <source>
        <dbReference type="ARBA" id="ARBA00023242"/>
    </source>
</evidence>
<evidence type="ECO:0000313" key="8">
    <source>
        <dbReference type="EMBL" id="KAG0145407.1"/>
    </source>
</evidence>
<feature type="region of interest" description="Disordered" evidence="7">
    <location>
        <begin position="153"/>
        <end position="188"/>
    </location>
</feature>
<comment type="similarity">
    <text evidence="5">Belongs to the TAF13 family.</text>
</comment>
<dbReference type="GO" id="GO:0051123">
    <property type="term" value="P:RNA polymerase II preinitiation complex assembly"/>
    <property type="evidence" value="ECO:0007669"/>
    <property type="project" value="TreeGrafter"/>
</dbReference>
<dbReference type="InterPro" id="IPR009072">
    <property type="entry name" value="Histone-fold"/>
</dbReference>
<evidence type="ECO:0000256" key="2">
    <source>
        <dbReference type="ARBA" id="ARBA00023015"/>
    </source>
</evidence>
<feature type="compositionally biased region" description="Basic and acidic residues" evidence="7">
    <location>
        <begin position="168"/>
        <end position="188"/>
    </location>
</feature>
<dbReference type="GO" id="GO:0046982">
    <property type="term" value="F:protein heterodimerization activity"/>
    <property type="evidence" value="ECO:0007669"/>
    <property type="project" value="InterPro"/>
</dbReference>
<evidence type="ECO:0000256" key="1">
    <source>
        <dbReference type="ARBA" id="ARBA00004123"/>
    </source>
</evidence>
<name>A0A9P6NGZ0_9BASI</name>
<dbReference type="Proteomes" id="UP000886653">
    <property type="component" value="Unassembled WGS sequence"/>
</dbReference>
<accession>A0A9P6NGZ0</accession>
<dbReference type="AlphaFoldDB" id="A0A9P6NGZ0"/>
<dbReference type="OrthoDB" id="10266074at2759"/>
<organism evidence="8 9">
    <name type="scientific">Cronartium quercuum f. sp. fusiforme G11</name>
    <dbReference type="NCBI Taxonomy" id="708437"/>
    <lineage>
        <taxon>Eukaryota</taxon>
        <taxon>Fungi</taxon>
        <taxon>Dikarya</taxon>
        <taxon>Basidiomycota</taxon>
        <taxon>Pucciniomycotina</taxon>
        <taxon>Pucciniomycetes</taxon>
        <taxon>Pucciniales</taxon>
        <taxon>Coleosporiaceae</taxon>
        <taxon>Cronartium</taxon>
    </lineage>
</organism>
<dbReference type="GO" id="GO:0005669">
    <property type="term" value="C:transcription factor TFIID complex"/>
    <property type="evidence" value="ECO:0007669"/>
    <property type="project" value="TreeGrafter"/>
</dbReference>
<comment type="caution">
    <text evidence="8">The sequence shown here is derived from an EMBL/GenBank/DDBJ whole genome shotgun (WGS) entry which is preliminary data.</text>
</comment>
<dbReference type="PANTHER" id="PTHR11380:SF5">
    <property type="entry name" value="TRANSCRIPTION INITIATION FACTOR TFIID SUBUNIT 13"/>
    <property type="match status" value="1"/>
</dbReference>
<gene>
    <name evidence="8" type="ORF">CROQUDRAFT_716123</name>
</gene>
<dbReference type="Pfam" id="PF02269">
    <property type="entry name" value="TFIID-18kDa"/>
    <property type="match status" value="1"/>
</dbReference>
<keyword evidence="4" id="KW-0539">Nucleus</keyword>
<reference evidence="8" key="1">
    <citation type="submission" date="2013-11" db="EMBL/GenBank/DDBJ databases">
        <title>Genome sequence of the fusiform rust pathogen reveals effectors for host alternation and coevolution with pine.</title>
        <authorList>
            <consortium name="DOE Joint Genome Institute"/>
            <person name="Smith K."/>
            <person name="Pendleton A."/>
            <person name="Kubisiak T."/>
            <person name="Anderson C."/>
            <person name="Salamov A."/>
            <person name="Aerts A."/>
            <person name="Riley R."/>
            <person name="Clum A."/>
            <person name="Lindquist E."/>
            <person name="Ence D."/>
            <person name="Campbell M."/>
            <person name="Kronenberg Z."/>
            <person name="Feau N."/>
            <person name="Dhillon B."/>
            <person name="Hamelin R."/>
            <person name="Burleigh J."/>
            <person name="Smith J."/>
            <person name="Yandell M."/>
            <person name="Nelson C."/>
            <person name="Grigoriev I."/>
            <person name="Davis J."/>
        </authorList>
    </citation>
    <scope>NUCLEOTIDE SEQUENCE</scope>
    <source>
        <strain evidence="8">G11</strain>
    </source>
</reference>
<feature type="compositionally biased region" description="Low complexity" evidence="7">
    <location>
        <begin position="1"/>
        <end position="20"/>
    </location>
</feature>
<evidence type="ECO:0000256" key="7">
    <source>
        <dbReference type="SAM" id="MobiDB-lite"/>
    </source>
</evidence>
<dbReference type="EMBL" id="MU167277">
    <property type="protein sequence ID" value="KAG0145407.1"/>
    <property type="molecule type" value="Genomic_DNA"/>
</dbReference>
<proteinExistence type="inferred from homology"/>